<feature type="domain" description="GST N-terminal" evidence="3">
    <location>
        <begin position="1"/>
        <end position="81"/>
    </location>
</feature>
<evidence type="ECO:0000313" key="6">
    <source>
        <dbReference type="Proteomes" id="UP000482155"/>
    </source>
</evidence>
<dbReference type="SUPFAM" id="SSF47616">
    <property type="entry name" value="GST C-terminal domain-like"/>
    <property type="match status" value="1"/>
</dbReference>
<evidence type="ECO:0000259" key="4">
    <source>
        <dbReference type="PROSITE" id="PS50405"/>
    </source>
</evidence>
<dbReference type="SFLD" id="SFLDG00358">
    <property type="entry name" value="Main_(cytGST)"/>
    <property type="match status" value="1"/>
</dbReference>
<dbReference type="SFLD" id="SFLDG01150">
    <property type="entry name" value="Main.1:_Beta-like"/>
    <property type="match status" value="1"/>
</dbReference>
<dbReference type="RefSeq" id="WP_163968675.1">
    <property type="nucleotide sequence ID" value="NZ_JAAIVB010000085.1"/>
</dbReference>
<comment type="caution">
    <text evidence="5">The sequence shown here is derived from an EMBL/GenBank/DDBJ whole genome shotgun (WGS) entry which is preliminary data.</text>
</comment>
<reference evidence="5 6" key="1">
    <citation type="submission" date="2020-02" db="EMBL/GenBank/DDBJ databases">
        <authorList>
            <person name="Kim M.K."/>
        </authorList>
    </citation>
    <scope>NUCLEOTIDE SEQUENCE [LARGE SCALE GENOMIC DNA]</scope>
    <source>
        <strain evidence="5 6">17J57-3</strain>
    </source>
</reference>
<dbReference type="InterPro" id="IPR036249">
    <property type="entry name" value="Thioredoxin-like_sf"/>
</dbReference>
<dbReference type="CDD" id="cd03047">
    <property type="entry name" value="GST_N_2"/>
    <property type="match status" value="1"/>
</dbReference>
<accession>A0A6B3SZI5</accession>
<dbReference type="SUPFAM" id="SSF52833">
    <property type="entry name" value="Thioredoxin-like"/>
    <property type="match status" value="1"/>
</dbReference>
<dbReference type="Pfam" id="PF13410">
    <property type="entry name" value="GST_C_2"/>
    <property type="match status" value="1"/>
</dbReference>
<dbReference type="Gene3D" id="3.40.30.10">
    <property type="entry name" value="Glutaredoxin"/>
    <property type="match status" value="1"/>
</dbReference>
<protein>
    <submittedName>
        <fullName evidence="5">Glutathione S-transferase family protein</fullName>
    </submittedName>
</protein>
<evidence type="ECO:0000256" key="2">
    <source>
        <dbReference type="ARBA" id="ARBA00022679"/>
    </source>
</evidence>
<name>A0A6B3SZI5_9BURK</name>
<keyword evidence="6" id="KW-1185">Reference proteome</keyword>
<feature type="domain" description="GST C-terminal" evidence="4">
    <location>
        <begin position="86"/>
        <end position="207"/>
    </location>
</feature>
<evidence type="ECO:0000256" key="1">
    <source>
        <dbReference type="ARBA" id="ARBA00007409"/>
    </source>
</evidence>
<dbReference type="FunFam" id="3.40.30.10:FF:000039">
    <property type="entry name" value="Glutathione S-transferase domain"/>
    <property type="match status" value="1"/>
</dbReference>
<organism evidence="5 6">
    <name type="scientific">Noviherbaspirillum galbum</name>
    <dbReference type="NCBI Taxonomy" id="2709383"/>
    <lineage>
        <taxon>Bacteria</taxon>
        <taxon>Pseudomonadati</taxon>
        <taxon>Pseudomonadota</taxon>
        <taxon>Betaproteobacteria</taxon>
        <taxon>Burkholderiales</taxon>
        <taxon>Oxalobacteraceae</taxon>
        <taxon>Noviherbaspirillum</taxon>
    </lineage>
</organism>
<dbReference type="GO" id="GO:0016740">
    <property type="term" value="F:transferase activity"/>
    <property type="evidence" value="ECO:0007669"/>
    <property type="project" value="UniProtKB-KW"/>
</dbReference>
<dbReference type="Gene3D" id="1.20.1050.10">
    <property type="match status" value="1"/>
</dbReference>
<keyword evidence="2 5" id="KW-0808">Transferase</keyword>
<dbReference type="SFLD" id="SFLDS00019">
    <property type="entry name" value="Glutathione_Transferase_(cytos"/>
    <property type="match status" value="1"/>
</dbReference>
<dbReference type="PANTHER" id="PTHR44051">
    <property type="entry name" value="GLUTATHIONE S-TRANSFERASE-RELATED"/>
    <property type="match status" value="1"/>
</dbReference>
<dbReference type="Pfam" id="PF02798">
    <property type="entry name" value="GST_N"/>
    <property type="match status" value="1"/>
</dbReference>
<evidence type="ECO:0000259" key="3">
    <source>
        <dbReference type="PROSITE" id="PS50404"/>
    </source>
</evidence>
<proteinExistence type="inferred from homology"/>
<dbReference type="PANTHER" id="PTHR44051:SF19">
    <property type="entry name" value="DISULFIDE-BOND OXIDOREDUCTASE YFCG"/>
    <property type="match status" value="1"/>
</dbReference>
<gene>
    <name evidence="5" type="ORF">G3574_26990</name>
</gene>
<dbReference type="InterPro" id="IPR010987">
    <property type="entry name" value="Glutathione-S-Trfase_C-like"/>
</dbReference>
<dbReference type="AlphaFoldDB" id="A0A6B3SZI5"/>
<dbReference type="InterPro" id="IPR040079">
    <property type="entry name" value="Glutathione_S-Trfase"/>
</dbReference>
<comment type="similarity">
    <text evidence="1">Belongs to the GST superfamily.</text>
</comment>
<dbReference type="PROSITE" id="PS50404">
    <property type="entry name" value="GST_NTER"/>
    <property type="match status" value="1"/>
</dbReference>
<dbReference type="InterPro" id="IPR036282">
    <property type="entry name" value="Glutathione-S-Trfase_C_sf"/>
</dbReference>
<dbReference type="InterPro" id="IPR004045">
    <property type="entry name" value="Glutathione_S-Trfase_N"/>
</dbReference>
<dbReference type="EMBL" id="JAAIVB010000085">
    <property type="protein sequence ID" value="NEX64742.1"/>
    <property type="molecule type" value="Genomic_DNA"/>
</dbReference>
<dbReference type="PROSITE" id="PS50405">
    <property type="entry name" value="GST_CTER"/>
    <property type="match status" value="1"/>
</dbReference>
<dbReference type="Proteomes" id="UP000482155">
    <property type="component" value="Unassembled WGS sequence"/>
</dbReference>
<evidence type="ECO:0000313" key="5">
    <source>
        <dbReference type="EMBL" id="NEX64742.1"/>
    </source>
</evidence>
<sequence>MITIYGNADSVNVQKVLWCCEEAEIAYRRIDAGRHFGVVDTAEFRRLNPNGLVPTIEDAGYVVWESNAIVRYLAAKYSSGQLWPHEARQRADADRWMDWANSTLWPSLLPLFRAYMRTPHDQRDYGRIEQHVIQAQSTMSILDGHLAGQPYVGGSVFSMGDIAVGCAAWRWFALPIARAPLANLERWFQRLAERPAFRKIVMVPLIT</sequence>